<accession>A0A3R5WJV9</accession>
<comment type="caution">
    <text evidence="1">The sequence shown here is derived from an EMBL/GenBank/DDBJ whole genome shotgun (WGS) entry which is preliminary data.</text>
</comment>
<dbReference type="EMBL" id="QRVK01000081">
    <property type="protein sequence ID" value="RGS34899.1"/>
    <property type="molecule type" value="Genomic_DNA"/>
</dbReference>
<gene>
    <name evidence="1" type="ORF">DWX94_14320</name>
</gene>
<reference evidence="1 2" key="1">
    <citation type="submission" date="2018-08" db="EMBL/GenBank/DDBJ databases">
        <title>A genome reference for cultivated species of the human gut microbiota.</title>
        <authorList>
            <person name="Zou Y."/>
            <person name="Xue W."/>
            <person name="Luo G."/>
        </authorList>
    </citation>
    <scope>NUCLEOTIDE SEQUENCE [LARGE SCALE GENOMIC DNA]</scope>
    <source>
        <strain evidence="1 2">AF22-21</strain>
    </source>
</reference>
<proteinExistence type="predicted"/>
<organism evidence="1 2">
    <name type="scientific">Coprococcus eutactus</name>
    <dbReference type="NCBI Taxonomy" id="33043"/>
    <lineage>
        <taxon>Bacteria</taxon>
        <taxon>Bacillati</taxon>
        <taxon>Bacillota</taxon>
        <taxon>Clostridia</taxon>
        <taxon>Lachnospirales</taxon>
        <taxon>Lachnospiraceae</taxon>
        <taxon>Coprococcus</taxon>
    </lineage>
</organism>
<sequence length="275" mass="31826">MKIFEIIDGDKEKTVGALLYFEKERTCIVELQEYLDEWSAPFLFASYVKNKVYTIPRAVSALWVRGRVIPSGRQNISDILKVHHLKEYDEMKFLEISEGRCSQDEMYIRQLDKLPEFVVERQQKNLLECVILGAYNILCFFADGNTRKIDLKNISKKDSEAQPIDRLAGLDKVLENDRLYRSGKLGTGGYFVTFNDSIDVPTDILYESGEKVPLGLEDFKTFVRHNIIDTTESCEMLECSRQNISYMVNQEQMSAVKEDVRGNLYLKGEVLSNRW</sequence>
<evidence type="ECO:0000313" key="2">
    <source>
        <dbReference type="Proteomes" id="UP000283295"/>
    </source>
</evidence>
<dbReference type="OrthoDB" id="1756845at2"/>
<dbReference type="Proteomes" id="UP000283295">
    <property type="component" value="Unassembled WGS sequence"/>
</dbReference>
<dbReference type="AlphaFoldDB" id="A0A3R5WJV9"/>
<name>A0A3R5WJV9_9FIRM</name>
<evidence type="ECO:0000313" key="1">
    <source>
        <dbReference type="EMBL" id="RGS34899.1"/>
    </source>
</evidence>
<protein>
    <submittedName>
        <fullName evidence="1">Uncharacterized protein</fullName>
    </submittedName>
</protein>